<feature type="compositionally biased region" description="Basic and acidic residues" evidence="1">
    <location>
        <begin position="162"/>
        <end position="180"/>
    </location>
</feature>
<gene>
    <name evidence="2" type="ORF">EHP00_2209</name>
</gene>
<feature type="compositionally biased region" description="Low complexity" evidence="1">
    <location>
        <begin position="14"/>
        <end position="25"/>
    </location>
</feature>
<name>A0A1W0E4V5_9MICR</name>
<organism evidence="2 3">
    <name type="scientific">Ecytonucleospora hepatopenaei</name>
    <dbReference type="NCBI Taxonomy" id="646526"/>
    <lineage>
        <taxon>Eukaryota</taxon>
        <taxon>Fungi</taxon>
        <taxon>Fungi incertae sedis</taxon>
        <taxon>Microsporidia</taxon>
        <taxon>Enterocytozoonidae</taxon>
        <taxon>Ecytonucleospora</taxon>
    </lineage>
</organism>
<feature type="compositionally biased region" description="Basic and acidic residues" evidence="1">
    <location>
        <begin position="85"/>
        <end position="105"/>
    </location>
</feature>
<dbReference type="AlphaFoldDB" id="A0A1W0E4V5"/>
<feature type="region of interest" description="Disordered" evidence="1">
    <location>
        <begin position="156"/>
        <end position="180"/>
    </location>
</feature>
<dbReference type="EMBL" id="MNPJ01000021">
    <property type="protein sequence ID" value="OQS54270.1"/>
    <property type="molecule type" value="Genomic_DNA"/>
</dbReference>
<keyword evidence="3" id="KW-1185">Reference proteome</keyword>
<evidence type="ECO:0000313" key="2">
    <source>
        <dbReference type="EMBL" id="OQS54270.1"/>
    </source>
</evidence>
<comment type="caution">
    <text evidence="2">The sequence shown here is derived from an EMBL/GenBank/DDBJ whole genome shotgun (WGS) entry which is preliminary data.</text>
</comment>
<evidence type="ECO:0000313" key="3">
    <source>
        <dbReference type="Proteomes" id="UP000192758"/>
    </source>
</evidence>
<feature type="region of interest" description="Disordered" evidence="1">
    <location>
        <begin position="83"/>
        <end position="105"/>
    </location>
</feature>
<feature type="region of interest" description="Disordered" evidence="1">
    <location>
        <begin position="14"/>
        <end position="49"/>
    </location>
</feature>
<accession>A0A1W0E4V5</accession>
<dbReference type="Proteomes" id="UP000192758">
    <property type="component" value="Unassembled WGS sequence"/>
</dbReference>
<feature type="compositionally biased region" description="Polar residues" evidence="1">
    <location>
        <begin position="26"/>
        <end position="48"/>
    </location>
</feature>
<evidence type="ECO:0000256" key="1">
    <source>
        <dbReference type="SAM" id="MobiDB-lite"/>
    </source>
</evidence>
<sequence>MWPFNLLSNLFNIRNNDNSRNTGNNPSTSENTSTIIQSTPNVTSTEGPIQNKHVKQQTVVTQDYLLIKEKQADGSIRKRWVTSENYKKQRNQEKQQKTNADGHKLDDGKWICDKCKKERENTNTNNSKDNKKDNKRKRRSLYTLRFSDAGINYKGGYLGEINNKEDDDKSNKKRKIEKDD</sequence>
<reference evidence="2 3" key="1">
    <citation type="journal article" date="2017" name="Environ. Microbiol.">
        <title>Decay of the glycolytic pathway and adaptation to intranuclear parasitism within Enterocytozoonidae microsporidia.</title>
        <authorList>
            <person name="Wiredu Boakye D."/>
            <person name="Jaroenlak P."/>
            <person name="Prachumwat A."/>
            <person name="Williams T.A."/>
            <person name="Bateman K.S."/>
            <person name="Itsathitphaisarn O."/>
            <person name="Sritunyalucksana K."/>
            <person name="Paszkiewicz K.H."/>
            <person name="Moore K.A."/>
            <person name="Stentiford G.D."/>
            <person name="Williams B.A."/>
        </authorList>
    </citation>
    <scope>NUCLEOTIDE SEQUENCE [LARGE SCALE GENOMIC DNA]</scope>
    <source>
        <strain evidence="2 3">TH1</strain>
    </source>
</reference>
<proteinExistence type="predicted"/>
<dbReference type="VEuPathDB" id="MicrosporidiaDB:EHP00_2209"/>
<feature type="region of interest" description="Disordered" evidence="1">
    <location>
        <begin position="120"/>
        <end position="141"/>
    </location>
</feature>
<protein>
    <submittedName>
        <fullName evidence="2">Uncharacterized protein</fullName>
    </submittedName>
</protein>